<sequence length="690" mass="75115">MDSGTVIFSKPGIAMQPNPRRHDQIPGQLSIRRTEEGCVLVEWAPIHEATPCKFQGASDEEEGATVLSLDDSAPPPRGLESPKPEGFSCDVQEMKSIRRVAPTFGMPFAIITKTNGTNAPPLHFPNPRMLDAFLTEVQKNSQLSRAHDDPNLFVSLVAVVAPPPQSPSPPPVSVPPLSPSDAISPGARGFSESPSGAAPTAPSTPPLLPVSIIPVVAPTPVSISTSTPAPAEPPLSTASDAEFEVLAATEVEKRKIFGPLDSVQWEQMLDVDGRIVDLQRFKEYVFYGGVHPDLRPQVWKFLLGYYPLDSTAQERAQTKEEKVSTYFRLKRQWMSIIPEQERRFSLYRDRRYSIEKDLDDKEHQYLRKLSDILVTYSFYNFDLGYVQGMSDLLAPLLVVMGGDEVDAFWLFAGLMERMEPNFATDQSGLFAQLERVGSLVRIASPPLARHLAEVGADNYFFCFRWCLLHFKREFAYTDVMRLWEAIWTDHLTPHFVECCCATILLGQAPAILGTRMHSDEILRHMNGLALKLSLPALLRDAVDLFLRLAPLLDAHLAPKPEPAPVESTTPASLEALSPPLSGLDAMLGFALPAATTAATSAAPTLKPPSTTRSGAAGRAATTTPTGRAATPTEGARRTQRIEALQRLRQAYSLSPTGAAPPPPQGAAPAPAPPPTVTILAPLLPPLGSAF</sequence>
<dbReference type="InterPro" id="IPR021935">
    <property type="entry name" value="SGSM1/2_RBD"/>
</dbReference>
<accession>A0ABQ8UHC4</accession>
<evidence type="ECO:0000256" key="2">
    <source>
        <dbReference type="SAM" id="MobiDB-lite"/>
    </source>
</evidence>
<feature type="compositionally biased region" description="Pro residues" evidence="2">
    <location>
        <begin position="658"/>
        <end position="673"/>
    </location>
</feature>
<feature type="compositionally biased region" description="Low complexity" evidence="2">
    <location>
        <begin position="598"/>
        <end position="633"/>
    </location>
</feature>
<feature type="region of interest" description="Disordered" evidence="2">
    <location>
        <begin position="55"/>
        <end position="87"/>
    </location>
</feature>
<feature type="compositionally biased region" description="Pro residues" evidence="2">
    <location>
        <begin position="164"/>
        <end position="178"/>
    </location>
</feature>
<dbReference type="Proteomes" id="UP001141327">
    <property type="component" value="Unassembled WGS sequence"/>
</dbReference>
<comment type="caution">
    <text evidence="4">The sequence shown here is derived from an EMBL/GenBank/DDBJ whole genome shotgun (WGS) entry which is preliminary data.</text>
</comment>
<organism evidence="4 5">
    <name type="scientific">Paratrimastix pyriformis</name>
    <dbReference type="NCBI Taxonomy" id="342808"/>
    <lineage>
        <taxon>Eukaryota</taxon>
        <taxon>Metamonada</taxon>
        <taxon>Preaxostyla</taxon>
        <taxon>Paratrimastigidae</taxon>
        <taxon>Paratrimastix</taxon>
    </lineage>
</organism>
<dbReference type="EMBL" id="JAPMOS010000054">
    <property type="protein sequence ID" value="KAJ4457097.1"/>
    <property type="molecule type" value="Genomic_DNA"/>
</dbReference>
<dbReference type="Pfam" id="PF00566">
    <property type="entry name" value="RabGAP-TBC"/>
    <property type="match status" value="1"/>
</dbReference>
<feature type="region of interest" description="Disordered" evidence="2">
    <location>
        <begin position="598"/>
        <end position="637"/>
    </location>
</feature>
<evidence type="ECO:0000313" key="4">
    <source>
        <dbReference type="EMBL" id="KAJ4457097.1"/>
    </source>
</evidence>
<gene>
    <name evidence="4" type="ORF">PAPYR_7491</name>
</gene>
<dbReference type="SUPFAM" id="SSF47923">
    <property type="entry name" value="Ypt/Rab-GAP domain of gyp1p"/>
    <property type="match status" value="2"/>
</dbReference>
<feature type="region of interest" description="Disordered" evidence="2">
    <location>
        <begin position="164"/>
        <end position="204"/>
    </location>
</feature>
<dbReference type="PANTHER" id="PTHR22957:SF502">
    <property type="entry name" value="SMALL G PROTEIN SIGNALING MODULATOR 2-RELATED"/>
    <property type="match status" value="1"/>
</dbReference>
<keyword evidence="5" id="KW-1185">Reference proteome</keyword>
<evidence type="ECO:0000313" key="5">
    <source>
        <dbReference type="Proteomes" id="UP001141327"/>
    </source>
</evidence>
<proteinExistence type="predicted"/>
<dbReference type="InterPro" id="IPR000195">
    <property type="entry name" value="Rab-GAP-TBC_dom"/>
</dbReference>
<keyword evidence="1" id="KW-0343">GTPase activation</keyword>
<protein>
    <submittedName>
        <fullName evidence="4">TBC1 domain family member 15</fullName>
    </submittedName>
</protein>
<reference evidence="4" key="1">
    <citation type="journal article" date="2022" name="bioRxiv">
        <title>Genomics of Preaxostyla Flagellates Illuminates Evolutionary Transitions and the Path Towards Mitochondrial Loss.</title>
        <authorList>
            <person name="Novak L.V.F."/>
            <person name="Treitli S.C."/>
            <person name="Pyrih J."/>
            <person name="Halakuc P."/>
            <person name="Pipaliya S.V."/>
            <person name="Vacek V."/>
            <person name="Brzon O."/>
            <person name="Soukal P."/>
            <person name="Eme L."/>
            <person name="Dacks J.B."/>
            <person name="Karnkowska A."/>
            <person name="Elias M."/>
            <person name="Hampl V."/>
        </authorList>
    </citation>
    <scope>NUCLEOTIDE SEQUENCE</scope>
    <source>
        <strain evidence="4">RCP-MX</strain>
    </source>
</reference>
<dbReference type="PANTHER" id="PTHR22957">
    <property type="entry name" value="TBC1 DOMAIN FAMILY MEMBER GTPASE-ACTIVATING PROTEIN"/>
    <property type="match status" value="1"/>
</dbReference>
<feature type="region of interest" description="Disordered" evidence="2">
    <location>
        <begin position="653"/>
        <end position="673"/>
    </location>
</feature>
<evidence type="ECO:0000256" key="1">
    <source>
        <dbReference type="ARBA" id="ARBA00022468"/>
    </source>
</evidence>
<evidence type="ECO:0000259" key="3">
    <source>
        <dbReference type="PROSITE" id="PS50086"/>
    </source>
</evidence>
<dbReference type="PROSITE" id="PS50086">
    <property type="entry name" value="TBC_RABGAP"/>
    <property type="match status" value="1"/>
</dbReference>
<feature type="domain" description="Rab-GAP TBC" evidence="3">
    <location>
        <begin position="289"/>
        <end position="490"/>
    </location>
</feature>
<name>A0ABQ8UHC4_9EUKA</name>
<dbReference type="Gene3D" id="2.30.29.230">
    <property type="match status" value="1"/>
</dbReference>
<dbReference type="InterPro" id="IPR035969">
    <property type="entry name" value="Rab-GAP_TBC_sf"/>
</dbReference>
<dbReference type="Gene3D" id="1.10.8.270">
    <property type="entry name" value="putative rabgap domain of human tbc1 domain family member 14 like domains"/>
    <property type="match status" value="1"/>
</dbReference>
<dbReference type="Gene3D" id="1.10.472.80">
    <property type="entry name" value="Ypt/Rab-GAP domain of gyp1p, domain 3"/>
    <property type="match status" value="1"/>
</dbReference>
<dbReference type="Pfam" id="PF12068">
    <property type="entry name" value="PH_RBD"/>
    <property type="match status" value="1"/>
</dbReference>
<dbReference type="SMART" id="SM00164">
    <property type="entry name" value="TBC"/>
    <property type="match status" value="1"/>
</dbReference>